<dbReference type="FunFam" id="1.10.510.10:FF:000146">
    <property type="entry name" value="LRR receptor-like serine/threonine-protein kinase IOS1"/>
    <property type="match status" value="2"/>
</dbReference>
<evidence type="ECO:0000256" key="1">
    <source>
        <dbReference type="ARBA" id="ARBA00004167"/>
    </source>
</evidence>
<dbReference type="FunFam" id="3.30.200.20:FF:000394">
    <property type="entry name" value="Leucine-rich repeat receptor-like protein kinase"/>
    <property type="match status" value="3"/>
</dbReference>
<dbReference type="PANTHER" id="PTHR45631">
    <property type="entry name" value="OS07G0107800 PROTEIN-RELATED"/>
    <property type="match status" value="1"/>
</dbReference>
<dbReference type="InterPro" id="IPR003591">
    <property type="entry name" value="Leu-rich_rpt_typical-subtyp"/>
</dbReference>
<dbReference type="PROSITE" id="PS50011">
    <property type="entry name" value="PROTEIN_KINASE_DOM"/>
    <property type="match status" value="3"/>
</dbReference>
<dbReference type="Pfam" id="PF07714">
    <property type="entry name" value="PK_Tyr_Ser-Thr"/>
    <property type="match status" value="1"/>
</dbReference>
<feature type="domain" description="Protein kinase" evidence="22">
    <location>
        <begin position="1418"/>
        <end position="1739"/>
    </location>
</feature>
<comment type="caution">
    <text evidence="23">The sequence shown here is derived from an EMBL/GenBank/DDBJ whole genome shotgun (WGS) entry which is preliminary data.</text>
</comment>
<dbReference type="SMART" id="SM00369">
    <property type="entry name" value="LRR_TYP"/>
    <property type="match status" value="5"/>
</dbReference>
<dbReference type="InterPro" id="IPR001245">
    <property type="entry name" value="Ser-Thr/Tyr_kinase_cat_dom"/>
</dbReference>
<evidence type="ECO:0000256" key="12">
    <source>
        <dbReference type="ARBA" id="ARBA00022840"/>
    </source>
</evidence>
<dbReference type="InterPro" id="IPR024788">
    <property type="entry name" value="Malectin-like_Carb-bd_dom"/>
</dbReference>
<evidence type="ECO:0000256" key="10">
    <source>
        <dbReference type="ARBA" id="ARBA00022741"/>
    </source>
</evidence>
<dbReference type="SMART" id="SM00220">
    <property type="entry name" value="S_TKc"/>
    <property type="match status" value="3"/>
</dbReference>
<dbReference type="Pfam" id="PF12819">
    <property type="entry name" value="Malectin_like"/>
    <property type="match status" value="3"/>
</dbReference>
<feature type="region of interest" description="Disordered" evidence="19">
    <location>
        <begin position="2246"/>
        <end position="2270"/>
    </location>
</feature>
<dbReference type="InterPro" id="IPR011009">
    <property type="entry name" value="Kinase-like_dom_sf"/>
</dbReference>
<feature type="chain" id="PRO_5036502564" description="non-specific serine/threonine protein kinase" evidence="21">
    <location>
        <begin position="21"/>
        <end position="2270"/>
    </location>
</feature>
<feature type="compositionally biased region" description="Polar residues" evidence="19">
    <location>
        <begin position="1933"/>
        <end position="1944"/>
    </location>
</feature>
<dbReference type="PROSITE" id="PS00107">
    <property type="entry name" value="PROTEIN_KINASE_ATP"/>
    <property type="match status" value="3"/>
</dbReference>
<evidence type="ECO:0000256" key="16">
    <source>
        <dbReference type="ARBA" id="ARBA00047899"/>
    </source>
</evidence>
<feature type="transmembrane region" description="Helical" evidence="20">
    <location>
        <begin position="1891"/>
        <end position="1915"/>
    </location>
</feature>
<name>A0A8X7R2G7_BRACI</name>
<keyword evidence="14 20" id="KW-0472">Membrane</keyword>
<dbReference type="Gene3D" id="3.80.10.10">
    <property type="entry name" value="Ribonuclease Inhibitor"/>
    <property type="match status" value="3"/>
</dbReference>
<proteinExistence type="predicted"/>
<dbReference type="OrthoDB" id="2017114at2759"/>
<keyword evidence="5" id="KW-0433">Leucine-rich repeat</keyword>
<keyword evidence="8 21" id="KW-0732">Signal</keyword>
<organism evidence="23 24">
    <name type="scientific">Brassica carinata</name>
    <name type="common">Ethiopian mustard</name>
    <name type="synonym">Abyssinian cabbage</name>
    <dbReference type="NCBI Taxonomy" id="52824"/>
    <lineage>
        <taxon>Eukaryota</taxon>
        <taxon>Viridiplantae</taxon>
        <taxon>Streptophyta</taxon>
        <taxon>Embryophyta</taxon>
        <taxon>Tracheophyta</taxon>
        <taxon>Spermatophyta</taxon>
        <taxon>Magnoliopsida</taxon>
        <taxon>eudicotyledons</taxon>
        <taxon>Gunneridae</taxon>
        <taxon>Pentapetalae</taxon>
        <taxon>rosids</taxon>
        <taxon>malvids</taxon>
        <taxon>Brassicales</taxon>
        <taxon>Brassicaceae</taxon>
        <taxon>Brassiceae</taxon>
        <taxon>Brassica</taxon>
    </lineage>
</organism>
<dbReference type="Pfam" id="PF00069">
    <property type="entry name" value="Pkinase"/>
    <property type="match status" value="2"/>
</dbReference>
<evidence type="ECO:0000256" key="18">
    <source>
        <dbReference type="PROSITE-ProRule" id="PRU10141"/>
    </source>
</evidence>
<keyword evidence="10 18" id="KW-0547">Nucleotide-binding</keyword>
<dbReference type="Proteomes" id="UP000886595">
    <property type="component" value="Unassembled WGS sequence"/>
</dbReference>
<feature type="binding site" evidence="18">
    <location>
        <position position="1446"/>
    </location>
    <ligand>
        <name>ATP</name>
        <dbReference type="ChEBI" id="CHEBI:30616"/>
    </ligand>
</feature>
<gene>
    <name evidence="23" type="ORF">Bca52824_051462</name>
</gene>
<evidence type="ECO:0000256" key="2">
    <source>
        <dbReference type="ARBA" id="ARBA00012513"/>
    </source>
</evidence>
<dbReference type="Pfam" id="PF13855">
    <property type="entry name" value="LRR_8"/>
    <property type="match status" value="2"/>
</dbReference>
<accession>A0A8X7R2G7</accession>
<keyword evidence="4" id="KW-0597">Phosphoprotein</keyword>
<evidence type="ECO:0000256" key="9">
    <source>
        <dbReference type="ARBA" id="ARBA00022737"/>
    </source>
</evidence>
<dbReference type="FunFam" id="3.80.10.10:FF:000129">
    <property type="entry name" value="Leucine-rich repeat receptor-like kinase"/>
    <property type="match status" value="3"/>
</dbReference>
<comment type="catalytic activity">
    <reaction evidence="17">
        <text>L-seryl-[protein] + ATP = O-phospho-L-seryl-[protein] + ADP + H(+)</text>
        <dbReference type="Rhea" id="RHEA:17989"/>
        <dbReference type="Rhea" id="RHEA-COMP:9863"/>
        <dbReference type="Rhea" id="RHEA-COMP:11604"/>
        <dbReference type="ChEBI" id="CHEBI:15378"/>
        <dbReference type="ChEBI" id="CHEBI:29999"/>
        <dbReference type="ChEBI" id="CHEBI:30616"/>
        <dbReference type="ChEBI" id="CHEBI:83421"/>
        <dbReference type="ChEBI" id="CHEBI:456216"/>
        <dbReference type="EC" id="2.7.11.1"/>
    </reaction>
</comment>
<feature type="domain" description="Protein kinase" evidence="22">
    <location>
        <begin position="566"/>
        <end position="834"/>
    </location>
</feature>
<keyword evidence="11" id="KW-0418">Kinase</keyword>
<feature type="region of interest" description="Disordered" evidence="19">
    <location>
        <begin position="1924"/>
        <end position="1948"/>
    </location>
</feature>
<keyword evidence="12 18" id="KW-0067">ATP-binding</keyword>
<dbReference type="PROSITE" id="PS00108">
    <property type="entry name" value="PROTEIN_KINASE_ST"/>
    <property type="match status" value="3"/>
</dbReference>
<evidence type="ECO:0000256" key="4">
    <source>
        <dbReference type="ARBA" id="ARBA00022553"/>
    </source>
</evidence>
<evidence type="ECO:0000313" key="24">
    <source>
        <dbReference type="Proteomes" id="UP000886595"/>
    </source>
</evidence>
<dbReference type="CDD" id="cd14066">
    <property type="entry name" value="STKc_IRAK"/>
    <property type="match status" value="1"/>
</dbReference>
<dbReference type="Gene3D" id="3.30.200.20">
    <property type="entry name" value="Phosphorylase Kinase, domain 1"/>
    <property type="match status" value="3"/>
</dbReference>
<keyword evidence="24" id="KW-1185">Reference proteome</keyword>
<dbReference type="Gene3D" id="1.10.510.10">
    <property type="entry name" value="Transferase(Phosphotransferase) domain 1"/>
    <property type="match status" value="3"/>
</dbReference>
<evidence type="ECO:0000256" key="13">
    <source>
        <dbReference type="ARBA" id="ARBA00022989"/>
    </source>
</evidence>
<feature type="transmembrane region" description="Helical" evidence="20">
    <location>
        <begin position="1383"/>
        <end position="1401"/>
    </location>
</feature>
<dbReference type="PANTHER" id="PTHR45631:SF57">
    <property type="entry name" value="LEUCINE-RICH REPEAT PROTEIN KINASE FAMILY PROTEIN"/>
    <property type="match status" value="1"/>
</dbReference>
<comment type="catalytic activity">
    <reaction evidence="16">
        <text>L-threonyl-[protein] + ATP = O-phospho-L-threonyl-[protein] + ADP + H(+)</text>
        <dbReference type="Rhea" id="RHEA:46608"/>
        <dbReference type="Rhea" id="RHEA-COMP:11060"/>
        <dbReference type="Rhea" id="RHEA-COMP:11605"/>
        <dbReference type="ChEBI" id="CHEBI:15378"/>
        <dbReference type="ChEBI" id="CHEBI:30013"/>
        <dbReference type="ChEBI" id="CHEBI:30616"/>
        <dbReference type="ChEBI" id="CHEBI:61977"/>
        <dbReference type="ChEBI" id="CHEBI:456216"/>
        <dbReference type="EC" id="2.7.11.1"/>
    </reaction>
</comment>
<feature type="transmembrane region" description="Helical" evidence="20">
    <location>
        <begin position="849"/>
        <end position="866"/>
    </location>
</feature>
<dbReference type="InterPro" id="IPR001611">
    <property type="entry name" value="Leu-rich_rpt"/>
</dbReference>
<dbReference type="SUPFAM" id="SSF56112">
    <property type="entry name" value="Protein kinase-like (PK-like)"/>
    <property type="match status" value="3"/>
</dbReference>
<comment type="subcellular location">
    <subcellularLocation>
        <location evidence="1">Membrane</location>
        <topology evidence="1">Single-pass membrane protein</topology>
    </subcellularLocation>
</comment>
<keyword evidence="13 20" id="KW-1133">Transmembrane helix</keyword>
<dbReference type="InterPro" id="IPR000719">
    <property type="entry name" value="Prot_kinase_dom"/>
</dbReference>
<dbReference type="EC" id="2.7.11.1" evidence="2"/>
<dbReference type="EMBL" id="JAAMPC010000011">
    <property type="protein sequence ID" value="KAG2280242.1"/>
    <property type="molecule type" value="Genomic_DNA"/>
</dbReference>
<evidence type="ECO:0000256" key="8">
    <source>
        <dbReference type="ARBA" id="ARBA00022729"/>
    </source>
</evidence>
<evidence type="ECO:0000256" key="14">
    <source>
        <dbReference type="ARBA" id="ARBA00023136"/>
    </source>
</evidence>
<dbReference type="InterPro" id="IPR008271">
    <property type="entry name" value="Ser/Thr_kinase_AS"/>
</dbReference>
<feature type="transmembrane region" description="Helical" evidence="20">
    <location>
        <begin position="506"/>
        <end position="530"/>
    </location>
</feature>
<keyword evidence="9" id="KW-0677">Repeat</keyword>
<keyword evidence="7 20" id="KW-0812">Transmembrane</keyword>
<feature type="transmembrane region" description="Helical" evidence="20">
    <location>
        <begin position="1353"/>
        <end position="1376"/>
    </location>
</feature>
<dbReference type="InterPro" id="IPR017441">
    <property type="entry name" value="Protein_kinase_ATP_BS"/>
</dbReference>
<evidence type="ECO:0000256" key="21">
    <source>
        <dbReference type="SAM" id="SignalP"/>
    </source>
</evidence>
<dbReference type="Pfam" id="PF00560">
    <property type="entry name" value="LRR_1"/>
    <property type="match status" value="1"/>
</dbReference>
<keyword evidence="15" id="KW-0675">Receptor</keyword>
<dbReference type="GO" id="GO:0005524">
    <property type="term" value="F:ATP binding"/>
    <property type="evidence" value="ECO:0007669"/>
    <property type="project" value="UniProtKB-UniRule"/>
</dbReference>
<evidence type="ECO:0000256" key="3">
    <source>
        <dbReference type="ARBA" id="ARBA00022527"/>
    </source>
</evidence>
<evidence type="ECO:0000259" key="22">
    <source>
        <dbReference type="PROSITE" id="PS50011"/>
    </source>
</evidence>
<evidence type="ECO:0000256" key="15">
    <source>
        <dbReference type="ARBA" id="ARBA00023170"/>
    </source>
</evidence>
<evidence type="ECO:0000256" key="19">
    <source>
        <dbReference type="SAM" id="MobiDB-lite"/>
    </source>
</evidence>
<evidence type="ECO:0000256" key="5">
    <source>
        <dbReference type="ARBA" id="ARBA00022614"/>
    </source>
</evidence>
<sequence>MTKFLGLLLSLIAIIHIIQAQGQQGFTSLDCGLPANETSPYEESYTKLMFTSDETFIRSGRNGRIRENLEGFAKPYETLRYFPDGIRNCYGLKVEKGRTHMIVARFVYGNYDGFDVKPKFDLYIGPNLWAKIDFQRLGTNSTNEEILHMPTSDSLQICLVKTGETTPFISALEIRALGNDSYITKSGSLMRLSRSYFSKSGSNIRYMKDIYDREWVAHNGASFQKEWTQISTALDVNNSNKYVPPKDVLIHAATPTDANAPLTIELPSGGSGEEYYFYAHFAEIQDLQAKDTREFNISLNGEVLSDPIIPKKLDITTVSSVGTCQGMECILQLTRTNRSTLSPLINALEIFTVIRFPQSETDENDVAAIKNIEAKYGLSRIAWQGDPCVPRQFLWGGLNCSNTDMSISPRITSLNLSSSGLTGNIAAAVQNLPQLEKLDLSNNNLTGGVPEFLGNMKSLMFINLSRNNLNGSIPQALQKQGLELLVDGNPMLCLSNACRKRPKKKVLVPIVASIASAAVVIAVLVIFLVWRKKKATAVGGTSMVNDTFANKKSRRFTYSEVVKMTNNFQRVIGKGGSGMVYQGTVNGSEVAIKLLSQTSTQGYEQFKAEVDLLLRVHHTNLVSLVGYCYEGDHLALIYEFLPNGDLKQHLSGKGGRSIINWSVRLRTALETALGLEYLHVGCTPPMVHRDVKTANILLDENFKAKLADFGISRSFGGRESQEFTEVAGTHGYIDPEYYRTNRLAEKSDVYSYGVVLLEMITNKPVISEEYHVAEWVGTKLNQCDITEIMDPKLCGDYDSNSAWRALELAVSCTDTSSSKRPIMSQVINELKECIACENSRIIKENMERYLGLLLALFSAFAITNSIQAQEQQAGFISLDCGLPANGRSPYNDTFSRLHFSSDATFIQSGKTGKIQSTLVSRFMKPYTTLRYFPDGIRNCYNLNVGKGSKYLIRATFIYGNYDGHDIKPVFDLYLGPNLWATIDLERAVNGTRQDMLHIPTPNSLQICLVKTGETTPLISALELRPMENVSYSTESDSLNLYNMYYLSKSGSQIRYSRDIYDRIWRSYFKMEWTQISTDLDVVHSNKYAPPKDALKYAATPTNASAPLTIEWSSANPDAQYHLYAHFAELQDLEANETREFSMVWNGQHYYGPLVPLKLNLLTIFNKSPRTCNGGKCSVQLIRTNRSTLPPLLNAFEVFTVIHLPQSETDESDVSAIKSIATSYALSRINWQGDPCVPQQLRWDGLNCTNTVASMPPRLTTLNLSSSGLTGTIAAAIQNLTQLEKLDLSNNNLTGGVPEFLGDMKSLTVINLSGNNLSGSLPQAFQRKGLELSVEGNPRLCLSSPCKKPTKKKVVVPIVVSVSAATVIFVVVLFLVVRMKNPSIWEGLHLLLGTSMANVTFVNKKSRRFTYSEVIKMTNNFQRVLGKGGFGMVYHGTVNIYEQVAVKVLSQSSTQGSKEFKAEVDLLLRVHHTNLVSLVGYCYEGDHLALIYEFLPNGDLKQHLTGKGGGSIIKWSVRLRIALEAASGLEYLHIGCTPPMVHRDVKTANILLDENLKAKLADFGLSRSFQSGGESQVLTAIAGTLGYLDPEYPDDVYDRQWTAYFWKEWTQITTTSNVGNTNDYEPPKAALATAAIPTNGSEPLTLEWSNTDKPDDQYYLYRHFAEIQDLRSNETREFNMVWNGELMSSDPLVPDEFKITTILSLTPRTCAEGECSFQLKRTNRSTLPPLLNAFEVYTVIQFPQSETNENEVAAIRNIEATYGLSRINWQGDPCVPSQLMWDALSCSHVDISTPPRITSLNLSSSGLTGNIAAAIQNLTLLEKLDLSNNNLTGEVPEFLGNMKLLLVINLSGNDLNGSIPQSLQRKGLVLSLEGNSRLFPSGSPEKTHKKTLLVPIVASVGSVAILIAALVLYLVLRKKKQPTVEVVRPPPSRPTVNVTNANSPEPSIETKKRRFTYSEVIKMTNNFERVVGEGGFGVVCHGTVNGGQVAVKLLSQSSTQGYKEFKAEVDLLLRVHHTNLVSLVGYCDEGDHLALIYEFVPNGDLRQHLTGKGGRSVVNWGIRLRIAVEAALGLEYLHIGCTPPMVHRDVKTTNILLDEHYKAKLADFGLSRSFPVGGESHVSTVVAGTPGYLDPEYYHTGRLGEKSDVYSFGIVLLEMITNQSVIDRNRRNSHITKWVGSELKGGNIANIMDPNLHGDYDSRSAWRALELAMSCADPTSAKRPTMSHVVIELKECLVSENSRRNMSRRMDSLSSPEVSMTFDSGMIPRAR</sequence>
<keyword evidence="3" id="KW-0723">Serine/threonine-protein kinase</keyword>
<reference evidence="23 24" key="1">
    <citation type="submission" date="2020-02" db="EMBL/GenBank/DDBJ databases">
        <authorList>
            <person name="Ma Q."/>
            <person name="Huang Y."/>
            <person name="Song X."/>
            <person name="Pei D."/>
        </authorList>
    </citation>
    <scope>NUCLEOTIDE SEQUENCE [LARGE SCALE GENOMIC DNA]</scope>
    <source>
        <strain evidence="23">Sxm20200214</strain>
        <tissue evidence="23">Leaf</tissue>
    </source>
</reference>
<dbReference type="SUPFAM" id="SSF52058">
    <property type="entry name" value="L domain-like"/>
    <property type="match status" value="1"/>
</dbReference>
<dbReference type="GO" id="GO:0004674">
    <property type="term" value="F:protein serine/threonine kinase activity"/>
    <property type="evidence" value="ECO:0007669"/>
    <property type="project" value="UniProtKB-KW"/>
</dbReference>
<dbReference type="InterPro" id="IPR032675">
    <property type="entry name" value="LRR_dom_sf"/>
</dbReference>
<evidence type="ECO:0000256" key="17">
    <source>
        <dbReference type="ARBA" id="ARBA00048679"/>
    </source>
</evidence>
<protein>
    <recommendedName>
        <fullName evidence="2">non-specific serine/threonine protein kinase</fullName>
        <ecNumber evidence="2">2.7.11.1</ecNumber>
    </recommendedName>
</protein>
<keyword evidence="6" id="KW-0808">Transferase</keyword>
<evidence type="ECO:0000256" key="6">
    <source>
        <dbReference type="ARBA" id="ARBA00022679"/>
    </source>
</evidence>
<feature type="signal peptide" evidence="21">
    <location>
        <begin position="1"/>
        <end position="20"/>
    </location>
</feature>
<dbReference type="SUPFAM" id="SSF52047">
    <property type="entry name" value="RNI-like"/>
    <property type="match status" value="1"/>
</dbReference>
<evidence type="ECO:0000256" key="11">
    <source>
        <dbReference type="ARBA" id="ARBA00022777"/>
    </source>
</evidence>
<dbReference type="GO" id="GO:0016020">
    <property type="term" value="C:membrane"/>
    <property type="evidence" value="ECO:0007669"/>
    <property type="project" value="UniProtKB-SubCell"/>
</dbReference>
<feature type="binding site" evidence="18">
    <location>
        <position position="1991"/>
    </location>
    <ligand>
        <name>ATP</name>
        <dbReference type="ChEBI" id="CHEBI:30616"/>
    </ligand>
</feature>
<evidence type="ECO:0000256" key="20">
    <source>
        <dbReference type="SAM" id="Phobius"/>
    </source>
</evidence>
<feature type="binding site" evidence="18">
    <location>
        <position position="593"/>
    </location>
    <ligand>
        <name>ATP</name>
        <dbReference type="ChEBI" id="CHEBI:30616"/>
    </ligand>
</feature>
<evidence type="ECO:0000256" key="7">
    <source>
        <dbReference type="ARBA" id="ARBA00022692"/>
    </source>
</evidence>
<feature type="domain" description="Protein kinase" evidence="22">
    <location>
        <begin position="1964"/>
        <end position="2236"/>
    </location>
</feature>
<evidence type="ECO:0000313" key="23">
    <source>
        <dbReference type="EMBL" id="KAG2280242.1"/>
    </source>
</evidence>